<protein>
    <recommendedName>
        <fullName evidence="4">ATP synthase F0</fullName>
    </recommendedName>
</protein>
<feature type="transmembrane region" description="Helical" evidence="1">
    <location>
        <begin position="217"/>
        <end position="235"/>
    </location>
</feature>
<dbReference type="Pfam" id="PF08611">
    <property type="entry name" value="DUF1774"/>
    <property type="match status" value="1"/>
</dbReference>
<evidence type="ECO:0000256" key="1">
    <source>
        <dbReference type="SAM" id="Phobius"/>
    </source>
</evidence>
<reference evidence="2 3" key="1">
    <citation type="submission" date="2023-08" db="EMBL/GenBank/DDBJ databases">
        <title>Black Yeasts Isolated from many extreme environments.</title>
        <authorList>
            <person name="Coleine C."/>
            <person name="Stajich J.E."/>
            <person name="Selbmann L."/>
        </authorList>
    </citation>
    <scope>NUCLEOTIDE SEQUENCE [LARGE SCALE GENOMIC DNA]</scope>
    <source>
        <strain evidence="2 3">CCFEE 5792</strain>
    </source>
</reference>
<dbReference type="PANTHER" id="PTHR37992:SF1">
    <property type="entry name" value="DUF1774-DOMAIN-CONTAINING PROTEIN"/>
    <property type="match status" value="1"/>
</dbReference>
<feature type="transmembrane region" description="Helical" evidence="1">
    <location>
        <begin position="69"/>
        <end position="88"/>
    </location>
</feature>
<evidence type="ECO:0008006" key="4">
    <source>
        <dbReference type="Google" id="ProtNLM"/>
    </source>
</evidence>
<sequence length="291" mass="33051">MPASDYNPFAKREEFSSRNLLAYKILTVLSWLLLVVVGVYYTFDSPHDHYKHHHNHTIWGQNNHRRTPFSLNSVVVSIYWVVVLILQAHYVRYLYSADKTFVTSAANVGSHFIVHNLLSTAFILLWVRAFFWPAEVFLILNLFNLTLLYFRHPTTPRFVHIPIVSAPLAWTYIAILWDGAAAVNARSLPARIVANLFIWGILVLGGFFLLTYKDYTIGIELAILSLAIAIAQLQVHVIAFQWIFAFVIAGVLFVGSLVIGAPQVFGQDRSVRQEGAIVSEDRERAPLLDDQ</sequence>
<organism evidence="2 3">
    <name type="scientific">Exophiala bonariae</name>
    <dbReference type="NCBI Taxonomy" id="1690606"/>
    <lineage>
        <taxon>Eukaryota</taxon>
        <taxon>Fungi</taxon>
        <taxon>Dikarya</taxon>
        <taxon>Ascomycota</taxon>
        <taxon>Pezizomycotina</taxon>
        <taxon>Eurotiomycetes</taxon>
        <taxon>Chaetothyriomycetidae</taxon>
        <taxon>Chaetothyriales</taxon>
        <taxon>Herpotrichiellaceae</taxon>
        <taxon>Exophiala</taxon>
    </lineage>
</organism>
<feature type="transmembrane region" description="Helical" evidence="1">
    <location>
        <begin position="100"/>
        <end position="124"/>
    </location>
</feature>
<keyword evidence="1" id="KW-0812">Transmembrane</keyword>
<dbReference type="Proteomes" id="UP001358417">
    <property type="component" value="Unassembled WGS sequence"/>
</dbReference>
<keyword evidence="1" id="KW-1133">Transmembrane helix</keyword>
<proteinExistence type="predicted"/>
<feature type="transmembrane region" description="Helical" evidence="1">
    <location>
        <begin position="21"/>
        <end position="43"/>
    </location>
</feature>
<dbReference type="AlphaFoldDB" id="A0AAV9NMW0"/>
<comment type="caution">
    <text evidence="2">The sequence shown here is derived from an EMBL/GenBank/DDBJ whole genome shotgun (WGS) entry which is preliminary data.</text>
</comment>
<dbReference type="PANTHER" id="PTHR37992">
    <property type="entry name" value="EXPRESSED PROTEIN"/>
    <property type="match status" value="1"/>
</dbReference>
<dbReference type="InterPro" id="IPR013920">
    <property type="entry name" value="DUF1774_fun"/>
</dbReference>
<evidence type="ECO:0000313" key="3">
    <source>
        <dbReference type="Proteomes" id="UP001358417"/>
    </source>
</evidence>
<keyword evidence="1" id="KW-0472">Membrane</keyword>
<feature type="transmembrane region" description="Helical" evidence="1">
    <location>
        <begin position="157"/>
        <end position="177"/>
    </location>
</feature>
<feature type="transmembrane region" description="Helical" evidence="1">
    <location>
        <begin position="189"/>
        <end position="210"/>
    </location>
</feature>
<accession>A0AAV9NMW0</accession>
<keyword evidence="3" id="KW-1185">Reference proteome</keyword>
<evidence type="ECO:0000313" key="2">
    <source>
        <dbReference type="EMBL" id="KAK5062619.1"/>
    </source>
</evidence>
<name>A0AAV9NMW0_9EURO</name>
<gene>
    <name evidence="2" type="ORF">LTR84_004692</name>
</gene>
<dbReference type="EMBL" id="JAVRRD010000002">
    <property type="protein sequence ID" value="KAK5062619.1"/>
    <property type="molecule type" value="Genomic_DNA"/>
</dbReference>
<dbReference type="GeneID" id="89972870"/>
<feature type="transmembrane region" description="Helical" evidence="1">
    <location>
        <begin position="130"/>
        <end position="150"/>
    </location>
</feature>
<feature type="transmembrane region" description="Helical" evidence="1">
    <location>
        <begin position="241"/>
        <end position="265"/>
    </location>
</feature>
<dbReference type="RefSeq" id="XP_064710891.1">
    <property type="nucleotide sequence ID" value="XM_064848267.1"/>
</dbReference>